<evidence type="ECO:0000256" key="1">
    <source>
        <dbReference type="SAM" id="MobiDB-lite"/>
    </source>
</evidence>
<gene>
    <name evidence="2" type="ORF">BJY24_004730</name>
</gene>
<name>A0A7W9PHW5_9NOCA</name>
<accession>A0A7W9PHW5</accession>
<sequence length="115" mass="11960">MKPRRRTGGAAEWSGQGGGDVRPMRKVGGYSTVGFRANPPIDRDPAPVSDPVPSELELAAIDQELAAIDRELAAADRELAASGARPDGRLAAVPEARLGAAPEARPDLLVAATPR</sequence>
<reference evidence="2 3" key="1">
    <citation type="submission" date="2020-08" db="EMBL/GenBank/DDBJ databases">
        <title>Sequencing the genomes of 1000 actinobacteria strains.</title>
        <authorList>
            <person name="Klenk H.-P."/>
        </authorList>
    </citation>
    <scope>NUCLEOTIDE SEQUENCE [LARGE SCALE GENOMIC DNA]</scope>
    <source>
        <strain evidence="2 3">DSM 43582</strain>
    </source>
</reference>
<dbReference type="AlphaFoldDB" id="A0A7W9PHW5"/>
<comment type="caution">
    <text evidence="2">The sequence shown here is derived from an EMBL/GenBank/DDBJ whole genome shotgun (WGS) entry which is preliminary data.</text>
</comment>
<feature type="region of interest" description="Disordered" evidence="1">
    <location>
        <begin position="1"/>
        <end position="52"/>
    </location>
</feature>
<dbReference type="Proteomes" id="UP000540412">
    <property type="component" value="Unassembled WGS sequence"/>
</dbReference>
<dbReference type="EMBL" id="JACHIT010000002">
    <property type="protein sequence ID" value="MBB5915818.1"/>
    <property type="molecule type" value="Genomic_DNA"/>
</dbReference>
<keyword evidence="3" id="KW-1185">Reference proteome</keyword>
<proteinExistence type="predicted"/>
<organism evidence="2 3">
    <name type="scientific">Nocardia transvalensis</name>
    <dbReference type="NCBI Taxonomy" id="37333"/>
    <lineage>
        <taxon>Bacteria</taxon>
        <taxon>Bacillati</taxon>
        <taxon>Actinomycetota</taxon>
        <taxon>Actinomycetes</taxon>
        <taxon>Mycobacteriales</taxon>
        <taxon>Nocardiaceae</taxon>
        <taxon>Nocardia</taxon>
    </lineage>
</organism>
<protein>
    <submittedName>
        <fullName evidence="2">Uncharacterized protein</fullName>
    </submittedName>
</protein>
<evidence type="ECO:0000313" key="2">
    <source>
        <dbReference type="EMBL" id="MBB5915818.1"/>
    </source>
</evidence>
<evidence type="ECO:0000313" key="3">
    <source>
        <dbReference type="Proteomes" id="UP000540412"/>
    </source>
</evidence>
<dbReference type="RefSeq" id="WP_157185518.1">
    <property type="nucleotide sequence ID" value="NZ_JACHIT010000002.1"/>
</dbReference>